<dbReference type="InterPro" id="IPR025396">
    <property type="entry name" value="DUF4302"/>
</dbReference>
<protein>
    <recommendedName>
        <fullName evidence="3">DUF4302 domain-containing protein</fullName>
    </recommendedName>
</protein>
<dbReference type="OrthoDB" id="1150854at2"/>
<name>A0A1H2YJA9_9FLAO</name>
<keyword evidence="2" id="KW-1185">Reference proteome</keyword>
<gene>
    <name evidence="1" type="ORF">SAMN05444420_10750</name>
</gene>
<dbReference type="Pfam" id="PF14135">
    <property type="entry name" value="DUF4302"/>
    <property type="match status" value="1"/>
</dbReference>
<dbReference type="Proteomes" id="UP000182771">
    <property type="component" value="Unassembled WGS sequence"/>
</dbReference>
<dbReference type="EMBL" id="FNND01000007">
    <property type="protein sequence ID" value="SDX04714.1"/>
    <property type="molecule type" value="Genomic_DNA"/>
</dbReference>
<comment type="caution">
    <text evidence="1">The sequence shown here is derived from an EMBL/GenBank/DDBJ whole genome shotgun (WGS) entry which is preliminary data.</text>
</comment>
<evidence type="ECO:0000313" key="1">
    <source>
        <dbReference type="EMBL" id="SDX04714.1"/>
    </source>
</evidence>
<organism evidence="1 2">
    <name type="scientific">Capnocytophaga granulosa</name>
    <dbReference type="NCBI Taxonomy" id="45242"/>
    <lineage>
        <taxon>Bacteria</taxon>
        <taxon>Pseudomonadati</taxon>
        <taxon>Bacteroidota</taxon>
        <taxon>Flavobacteriia</taxon>
        <taxon>Flavobacteriales</taxon>
        <taxon>Flavobacteriaceae</taxon>
        <taxon>Capnocytophaga</taxon>
    </lineage>
</organism>
<evidence type="ECO:0008006" key="3">
    <source>
        <dbReference type="Google" id="ProtNLM"/>
    </source>
</evidence>
<reference evidence="1 2" key="1">
    <citation type="submission" date="2016-10" db="EMBL/GenBank/DDBJ databases">
        <authorList>
            <person name="Varghese N."/>
            <person name="Submissions S."/>
        </authorList>
    </citation>
    <scope>NUCLEOTIDE SEQUENCE [LARGE SCALE GENOMIC DNA]</scope>
    <source>
        <strain evidence="1 2">DSM 11449</strain>
    </source>
</reference>
<dbReference type="GeneID" id="85017107"/>
<dbReference type="RefSeq" id="WP_016421042.1">
    <property type="nucleotide sequence ID" value="NZ_FNND01000007.1"/>
</dbReference>
<accession>A0A1H2YJA9</accession>
<sequence length="436" mass="50038">MKRYIILLVTLSLVASCSYKEDDNFDQKPAGRMANVLETYKNTLEEDTYWQLSYFPQVSRRFLGLPRMDHSVGGYNIFLKFKDGKVSASAEFMPNNDEYTTYFSYQNTEAITLSFDTYNDVLHHFRRTSGQFPNARGGDIELEILEPVSNGYAIVGRSSTTKMTLTKFTGNREEYLNKVRANTEVLKDKGLNSTQIGGKTVTMTLFPSYRQIAFSYDGQDVQQAFVITDKGLKFYEPVTVNGVTLDELYINEAKTALTTPDNTLTITLQAAPLQLTENPMKVWFDEGFVSDKLLSSYNTTDSWIKWAYAWYDLKRSGHTDLRLSTIKGNDNESVAGFTKFISYVEGYEGGVWTYYEVDMVGVGDHPDQVRFILKDPSDHKTLRTGEYRNQIQFYSWLVTILYRAIANNGPYTVEDGGDYYKFTSTTNSDYWFYLYK</sequence>
<evidence type="ECO:0000313" key="2">
    <source>
        <dbReference type="Proteomes" id="UP000182771"/>
    </source>
</evidence>
<dbReference type="PROSITE" id="PS51257">
    <property type="entry name" value="PROKAR_LIPOPROTEIN"/>
    <property type="match status" value="1"/>
</dbReference>
<proteinExistence type="predicted"/>
<dbReference type="AlphaFoldDB" id="A0A1H2YJA9"/>